<keyword evidence="1" id="KW-0472">Membrane</keyword>
<proteinExistence type="predicted"/>
<evidence type="ECO:0000256" key="1">
    <source>
        <dbReference type="SAM" id="Phobius"/>
    </source>
</evidence>
<sequence>MLKKLLSKFKPEWTPRACDLLGFACIIAAVGLAFGLA</sequence>
<keyword evidence="1" id="KW-0812">Transmembrane</keyword>
<name>X0UX19_9ZZZZ</name>
<keyword evidence="1" id="KW-1133">Transmembrane helix</keyword>
<comment type="caution">
    <text evidence="2">The sequence shown here is derived from an EMBL/GenBank/DDBJ whole genome shotgun (WGS) entry which is preliminary data.</text>
</comment>
<accession>X0UX19</accession>
<reference evidence="2" key="1">
    <citation type="journal article" date="2014" name="Front. Microbiol.">
        <title>High frequency of phylogenetically diverse reductive dehalogenase-homologous genes in deep subseafloor sedimentary metagenomes.</title>
        <authorList>
            <person name="Kawai M."/>
            <person name="Futagami T."/>
            <person name="Toyoda A."/>
            <person name="Takaki Y."/>
            <person name="Nishi S."/>
            <person name="Hori S."/>
            <person name="Arai W."/>
            <person name="Tsubouchi T."/>
            <person name="Morono Y."/>
            <person name="Uchiyama I."/>
            <person name="Ito T."/>
            <person name="Fujiyama A."/>
            <person name="Inagaki F."/>
            <person name="Takami H."/>
        </authorList>
    </citation>
    <scope>NUCLEOTIDE SEQUENCE</scope>
    <source>
        <strain evidence="2">Expedition CK06-06</strain>
    </source>
</reference>
<protein>
    <submittedName>
        <fullName evidence="2">Uncharacterized protein</fullName>
    </submittedName>
</protein>
<feature type="non-terminal residue" evidence="2">
    <location>
        <position position="37"/>
    </location>
</feature>
<gene>
    <name evidence="2" type="ORF">S01H1_33338</name>
</gene>
<dbReference type="EMBL" id="BARS01020693">
    <property type="protein sequence ID" value="GAG10305.1"/>
    <property type="molecule type" value="Genomic_DNA"/>
</dbReference>
<feature type="transmembrane region" description="Helical" evidence="1">
    <location>
        <begin position="20"/>
        <end position="36"/>
    </location>
</feature>
<dbReference type="AlphaFoldDB" id="X0UX19"/>
<organism evidence="2">
    <name type="scientific">marine sediment metagenome</name>
    <dbReference type="NCBI Taxonomy" id="412755"/>
    <lineage>
        <taxon>unclassified sequences</taxon>
        <taxon>metagenomes</taxon>
        <taxon>ecological metagenomes</taxon>
    </lineage>
</organism>
<evidence type="ECO:0000313" key="2">
    <source>
        <dbReference type="EMBL" id="GAG10305.1"/>
    </source>
</evidence>